<evidence type="ECO:0000256" key="6">
    <source>
        <dbReference type="SAM" id="Phobius"/>
    </source>
</evidence>
<feature type="transmembrane region" description="Helical" evidence="6">
    <location>
        <begin position="160"/>
        <end position="188"/>
    </location>
</feature>
<proteinExistence type="predicted"/>
<feature type="domain" description="Ion transport" evidence="7">
    <location>
        <begin position="16"/>
        <end position="174"/>
    </location>
</feature>
<feature type="transmembrane region" description="Helical" evidence="6">
    <location>
        <begin position="86"/>
        <end position="107"/>
    </location>
</feature>
<feature type="region of interest" description="Disordered" evidence="5">
    <location>
        <begin position="488"/>
        <end position="525"/>
    </location>
</feature>
<keyword evidence="4 6" id="KW-0472">Membrane</keyword>
<name>A0A368FCK2_ANCCA</name>
<dbReference type="PANTHER" id="PTHR47735:SF9">
    <property type="entry name" value="POTASSIUM VOLTAGE-GATED CHANNEL SUBFAMILY KQT MEMBER 4-LIKE ISOFORM X1"/>
    <property type="match status" value="1"/>
</dbReference>
<dbReference type="InterPro" id="IPR003937">
    <property type="entry name" value="K_chnl_volt-dep_KCNQ"/>
</dbReference>
<feature type="compositionally biased region" description="Basic residues" evidence="5">
    <location>
        <begin position="500"/>
        <end position="515"/>
    </location>
</feature>
<dbReference type="SUPFAM" id="SSF81324">
    <property type="entry name" value="Voltage-gated potassium channels"/>
    <property type="match status" value="1"/>
</dbReference>
<dbReference type="GO" id="GO:0008076">
    <property type="term" value="C:voltage-gated potassium channel complex"/>
    <property type="evidence" value="ECO:0007669"/>
    <property type="project" value="TreeGrafter"/>
</dbReference>
<evidence type="ECO:0000256" key="1">
    <source>
        <dbReference type="ARBA" id="ARBA00004141"/>
    </source>
</evidence>
<dbReference type="OrthoDB" id="8879391at2759"/>
<dbReference type="PRINTS" id="PR01459">
    <property type="entry name" value="KCNQCHANNEL"/>
</dbReference>
<dbReference type="AlphaFoldDB" id="A0A368FCK2"/>
<evidence type="ECO:0000256" key="3">
    <source>
        <dbReference type="ARBA" id="ARBA00022989"/>
    </source>
</evidence>
<evidence type="ECO:0000259" key="7">
    <source>
        <dbReference type="Pfam" id="PF00520"/>
    </source>
</evidence>
<keyword evidence="2 6" id="KW-0812">Transmembrane</keyword>
<dbReference type="Proteomes" id="UP000252519">
    <property type="component" value="Unassembled WGS sequence"/>
</dbReference>
<keyword evidence="3 6" id="KW-1133">Transmembrane helix</keyword>
<accession>A0A368FCK2</accession>
<keyword evidence="9" id="KW-1185">Reference proteome</keyword>
<reference evidence="8 9" key="1">
    <citation type="submission" date="2014-10" db="EMBL/GenBank/DDBJ databases">
        <title>Draft genome of the hookworm Ancylostoma caninum.</title>
        <authorList>
            <person name="Mitreva M."/>
        </authorList>
    </citation>
    <scope>NUCLEOTIDE SEQUENCE [LARGE SCALE GENOMIC DNA]</scope>
    <source>
        <strain evidence="8 9">Baltimore</strain>
    </source>
</reference>
<evidence type="ECO:0000256" key="2">
    <source>
        <dbReference type="ARBA" id="ARBA00022692"/>
    </source>
</evidence>
<feature type="transmembrane region" description="Helical" evidence="6">
    <location>
        <begin position="127"/>
        <end position="148"/>
    </location>
</feature>
<evidence type="ECO:0000313" key="9">
    <source>
        <dbReference type="Proteomes" id="UP000252519"/>
    </source>
</evidence>
<gene>
    <name evidence="8" type="ORF">ANCCAN_24437</name>
</gene>
<evidence type="ECO:0000256" key="4">
    <source>
        <dbReference type="ARBA" id="ARBA00023136"/>
    </source>
</evidence>
<feature type="transmembrane region" description="Helical" evidence="6">
    <location>
        <begin position="20"/>
        <end position="41"/>
    </location>
</feature>
<sequence>MWCVSADAKYVGYRGRLRYLTRLVCFVDIIIIIVTILMVYLEKSYISDKTLDYLRLIQILRLFHIDRQMTTWRLIKNMIMLGKWELLAAYYITFILCLLMVNLIYISDNEGFVLELPKNSSQINKSEAFPTLAHAWWFTIVSILTIGYGDIVPEQWATKVIVCFLGFLAYCTFVAASTQISVGLTLMMEEDNKKECQNKIRNTAASVIQTWYRFHLASGEDRKMTEYFRRFCFKLYIIAMRMNRNRQLAAKLREKVEKKKRMRHAVAAFEHSWKQQLSIGVAQHVMQAINLEAPRNRRIFELKRNLSIPEAESRKDAVENTEASSRAFERRGSADTIISSSFDISDIETRIDTNNMYEEERSDSIDISDIEEWKLQKYRPLLRFFNFLLFREFTKKFRRLRKADRLLEVEAEIREQDNVRHQCLRELELRVNAMLGKPMPSPFNPNENEKLCMCTRLELCESKIIEMERTMDKIHLLVRELSTVLKGGETHEALPPAPPRRVRHHRRHNSFRQHQVRGEESDVDE</sequence>
<evidence type="ECO:0000313" key="8">
    <source>
        <dbReference type="EMBL" id="RCN29802.1"/>
    </source>
</evidence>
<dbReference type="InterPro" id="IPR005821">
    <property type="entry name" value="Ion_trans_dom"/>
</dbReference>
<dbReference type="GO" id="GO:0005249">
    <property type="term" value="F:voltage-gated potassium channel activity"/>
    <property type="evidence" value="ECO:0007669"/>
    <property type="project" value="InterPro"/>
</dbReference>
<comment type="caution">
    <text evidence="8">The sequence shown here is derived from an EMBL/GenBank/DDBJ whole genome shotgun (WGS) entry which is preliminary data.</text>
</comment>
<organism evidence="8 9">
    <name type="scientific">Ancylostoma caninum</name>
    <name type="common">Dog hookworm</name>
    <dbReference type="NCBI Taxonomy" id="29170"/>
    <lineage>
        <taxon>Eukaryota</taxon>
        <taxon>Metazoa</taxon>
        <taxon>Ecdysozoa</taxon>
        <taxon>Nematoda</taxon>
        <taxon>Chromadorea</taxon>
        <taxon>Rhabditida</taxon>
        <taxon>Rhabditina</taxon>
        <taxon>Rhabditomorpha</taxon>
        <taxon>Strongyloidea</taxon>
        <taxon>Ancylostomatidae</taxon>
        <taxon>Ancylostomatinae</taxon>
        <taxon>Ancylostoma</taxon>
    </lineage>
</organism>
<feature type="compositionally biased region" description="Basic and acidic residues" evidence="5">
    <location>
        <begin position="516"/>
        <end position="525"/>
    </location>
</feature>
<protein>
    <submittedName>
        <fullName evidence="8">Ion channel</fullName>
    </submittedName>
</protein>
<dbReference type="EMBL" id="JOJR01001778">
    <property type="protein sequence ID" value="RCN29802.1"/>
    <property type="molecule type" value="Genomic_DNA"/>
</dbReference>
<dbReference type="PANTHER" id="PTHR47735">
    <property type="entry name" value="POTASSIUM VOLTAGE-GATED CHANNEL SUBFAMILY KQT MEMBER 4"/>
    <property type="match status" value="1"/>
</dbReference>
<dbReference type="Pfam" id="PF00520">
    <property type="entry name" value="Ion_trans"/>
    <property type="match status" value="1"/>
</dbReference>
<comment type="subcellular location">
    <subcellularLocation>
        <location evidence="1">Membrane</location>
        <topology evidence="1">Multi-pass membrane protein</topology>
    </subcellularLocation>
</comment>
<evidence type="ECO:0000256" key="5">
    <source>
        <dbReference type="SAM" id="MobiDB-lite"/>
    </source>
</evidence>
<dbReference type="STRING" id="29170.A0A368FCK2"/>
<dbReference type="Gene3D" id="1.10.287.70">
    <property type="match status" value="1"/>
</dbReference>